<dbReference type="EMBL" id="PEZW01000009">
    <property type="protein sequence ID" value="PIS07864.1"/>
    <property type="molecule type" value="Genomic_DNA"/>
</dbReference>
<protein>
    <submittedName>
        <fullName evidence="2">Uncharacterized protein</fullName>
    </submittedName>
</protein>
<organism evidence="2 3">
    <name type="scientific">Candidatus Berkelbacteria bacterium CG10_big_fil_rev_8_21_14_0_10_43_13</name>
    <dbReference type="NCBI Taxonomy" id="1974514"/>
    <lineage>
        <taxon>Bacteria</taxon>
        <taxon>Candidatus Berkelbacteria</taxon>
    </lineage>
</organism>
<proteinExistence type="predicted"/>
<feature type="compositionally biased region" description="Low complexity" evidence="1">
    <location>
        <begin position="45"/>
        <end position="56"/>
    </location>
</feature>
<feature type="compositionally biased region" description="Basic and acidic residues" evidence="1">
    <location>
        <begin position="16"/>
        <end position="30"/>
    </location>
</feature>
<evidence type="ECO:0000313" key="3">
    <source>
        <dbReference type="Proteomes" id="UP000231382"/>
    </source>
</evidence>
<dbReference type="AlphaFoldDB" id="A0A2H0W770"/>
<sequence>MTSETLSAGPDEMLTESDRDDAARVGEKVEPGTSPLIGSDKLNNATSEATPSTAETTVEKEEDPEDKKLREEMEFKVYLLRITGIQRIGVDKLLSREAEEPDHEPYIFPDNLLDLMDDMLGDKQTTHDQLMDIKAALDIIGGEVTADEEAEIHRQYEALGDEEKIKPLILPGIKDLRSAAAYKLLGNYQETAPRLSAEIRHDSRPMDRKGYPYYTRES</sequence>
<comment type="caution">
    <text evidence="2">The sequence shown here is derived from an EMBL/GenBank/DDBJ whole genome shotgun (WGS) entry which is preliminary data.</text>
</comment>
<name>A0A2H0W770_9BACT</name>
<feature type="region of interest" description="Disordered" evidence="1">
    <location>
        <begin position="1"/>
        <end position="70"/>
    </location>
</feature>
<feature type="compositionally biased region" description="Basic and acidic residues" evidence="1">
    <location>
        <begin position="197"/>
        <end position="218"/>
    </location>
</feature>
<feature type="region of interest" description="Disordered" evidence="1">
    <location>
        <begin position="196"/>
        <end position="218"/>
    </location>
</feature>
<dbReference type="Proteomes" id="UP000231382">
    <property type="component" value="Unassembled WGS sequence"/>
</dbReference>
<gene>
    <name evidence="2" type="ORF">COT78_01355</name>
</gene>
<evidence type="ECO:0000256" key="1">
    <source>
        <dbReference type="SAM" id="MobiDB-lite"/>
    </source>
</evidence>
<reference evidence="3" key="1">
    <citation type="submission" date="2017-09" db="EMBL/GenBank/DDBJ databases">
        <title>Depth-based differentiation of microbial function through sediment-hosted aquifers and enrichment of novel symbionts in the deep terrestrial subsurface.</title>
        <authorList>
            <person name="Probst A.J."/>
            <person name="Ladd B."/>
            <person name="Jarett J.K."/>
            <person name="Geller-Mcgrath D.E."/>
            <person name="Sieber C.M.K."/>
            <person name="Emerson J.B."/>
            <person name="Anantharaman K."/>
            <person name="Thomas B.C."/>
            <person name="Malmstrom R."/>
            <person name="Stieglmeier M."/>
            <person name="Klingl A."/>
            <person name="Woyke T."/>
            <person name="Ryan C.M."/>
            <person name="Banfield J.F."/>
        </authorList>
    </citation>
    <scope>NUCLEOTIDE SEQUENCE [LARGE SCALE GENOMIC DNA]</scope>
</reference>
<accession>A0A2H0W770</accession>
<evidence type="ECO:0000313" key="2">
    <source>
        <dbReference type="EMBL" id="PIS07864.1"/>
    </source>
</evidence>